<dbReference type="Proteomes" id="UP000196005">
    <property type="component" value="Chromosome"/>
</dbReference>
<dbReference type="AlphaFoldDB" id="A0A1Y0HR71"/>
<dbReference type="GO" id="GO:0016491">
    <property type="term" value="F:oxidoreductase activity"/>
    <property type="evidence" value="ECO:0007669"/>
    <property type="project" value="UniProtKB-KW"/>
</dbReference>
<reference evidence="4" key="4">
    <citation type="journal article" date="2018" name="FEMS Microbiol. Ecol.">
        <title>Coexistence of two distinct Sulfurospirillum populations respiring tetrachloroethene-genomic and kinetic considerations. .</title>
        <authorList>
            <person name="Buttet G.F."/>
            <person name="Murray A.M."/>
            <person name="Goris T."/>
            <person name="Burion M."/>
            <person name="Jin B."/>
            <person name="Rolle M."/>
            <person name="Holliger C."/>
            <person name="Maillard J."/>
        </authorList>
    </citation>
    <scope>NUCLEOTIDE SEQUENCE</scope>
    <source>
        <strain evidence="4">SL2-1</strain>
    </source>
</reference>
<keyword evidence="2 3" id="KW-0501">Molybdenum cofactor biosynthesis</keyword>
<dbReference type="Pfam" id="PF02634">
    <property type="entry name" value="FdhD-NarQ"/>
    <property type="match status" value="1"/>
</dbReference>
<comment type="similarity">
    <text evidence="3">Belongs to the FdhD family.</text>
</comment>
<reference evidence="5" key="3">
    <citation type="submission" date="2017-09" db="EMBL/GenBank/DDBJ databases">
        <authorList>
            <person name="Goris T."/>
        </authorList>
    </citation>
    <scope>NUCLEOTIDE SEQUENCE</scope>
    <source>
        <strain evidence="5">JPD-1</strain>
    </source>
</reference>
<gene>
    <name evidence="3" type="primary">fdhD</name>
    <name evidence="4" type="ORF">Sdiek1_2647</name>
    <name evidence="5" type="ORF">SJPD1_2555</name>
</gene>
<evidence type="ECO:0000256" key="3">
    <source>
        <dbReference type="HAMAP-Rule" id="MF_00187"/>
    </source>
</evidence>
<dbReference type="InterPro" id="IPR003786">
    <property type="entry name" value="FdhD"/>
</dbReference>
<keyword evidence="6" id="KW-1185">Reference proteome</keyword>
<comment type="caution">
    <text evidence="3">Lacks conserved residue(s) required for the propagation of feature annotation.</text>
</comment>
<dbReference type="NCBIfam" id="NF001943">
    <property type="entry name" value="PRK00724.1-2"/>
    <property type="match status" value="1"/>
</dbReference>
<dbReference type="PIRSF" id="PIRSF015626">
    <property type="entry name" value="FdhD"/>
    <property type="match status" value="1"/>
</dbReference>
<dbReference type="Gene3D" id="3.10.20.10">
    <property type="match status" value="1"/>
</dbReference>
<dbReference type="PANTHER" id="PTHR30592:SF1">
    <property type="entry name" value="SULFUR CARRIER PROTEIN FDHD"/>
    <property type="match status" value="1"/>
</dbReference>
<dbReference type="NCBIfam" id="TIGR00129">
    <property type="entry name" value="fdhD_narQ"/>
    <property type="match status" value="1"/>
</dbReference>
<feature type="active site" description="Cysteine persulfide intermediate" evidence="3">
    <location>
        <position position="105"/>
    </location>
</feature>
<reference evidence="6" key="1">
    <citation type="submission" date="2017-05" db="EMBL/GenBank/DDBJ databases">
        <title>Dechlorination kinetics govern the competition between two new strains of the genus Sulfurospirillum.</title>
        <authorList>
            <person name="Buttet G.F."/>
            <person name="Murray A.M."/>
            <person name="Goris T."/>
            <person name="Burion M."/>
            <person name="Lin B."/>
            <person name="Rolle M."/>
            <person name="Maillard J."/>
        </authorList>
    </citation>
    <scope>NUCLEOTIDE SEQUENCE [LARGE SCALE GENOMIC DNA]</scope>
    <source>
        <strain evidence="6">SL2-1</strain>
    </source>
</reference>
<dbReference type="GO" id="GO:0097163">
    <property type="term" value="F:sulfur carrier activity"/>
    <property type="evidence" value="ECO:0007669"/>
    <property type="project" value="UniProtKB-UniRule"/>
</dbReference>
<keyword evidence="5" id="KW-0560">Oxidoreductase</keyword>
<reference evidence="7" key="2">
    <citation type="submission" date="2017-09" db="EMBL/GenBank/DDBJ databases">
        <title>The complete genome of Sulfurospirillum sp. JPD-1.</title>
        <authorList>
            <person name="Goris T."/>
        </authorList>
    </citation>
    <scope>NUCLEOTIDE SEQUENCE [LARGE SCALE GENOMIC DNA]</scope>
    <source>
        <strain evidence="7">JPD-1</strain>
    </source>
</reference>
<dbReference type="GO" id="GO:0006777">
    <property type="term" value="P:Mo-molybdopterin cofactor biosynthetic process"/>
    <property type="evidence" value="ECO:0007669"/>
    <property type="project" value="UniProtKB-UniRule"/>
</dbReference>
<dbReference type="SUPFAM" id="SSF53927">
    <property type="entry name" value="Cytidine deaminase-like"/>
    <property type="match status" value="1"/>
</dbReference>
<dbReference type="KEGG" id="sulj:SJPD1_2555"/>
<accession>A0A290HZ65</accession>
<dbReference type="PANTHER" id="PTHR30592">
    <property type="entry name" value="FORMATE DEHYDROGENASE"/>
    <property type="match status" value="1"/>
</dbReference>
<keyword evidence="1 3" id="KW-0963">Cytoplasm</keyword>
<accession>A0A1Y0HR71</accession>
<comment type="subcellular location">
    <subcellularLocation>
        <location evidence="3">Cytoplasm</location>
    </subcellularLocation>
</comment>
<evidence type="ECO:0000313" key="4">
    <source>
        <dbReference type="EMBL" id="ARU49795.1"/>
    </source>
</evidence>
<dbReference type="EMBL" id="CP023275">
    <property type="protein sequence ID" value="ATB70649.1"/>
    <property type="molecule type" value="Genomic_DNA"/>
</dbReference>
<reference evidence="5" key="5">
    <citation type="journal article" date="2020" name="MicrobiologyOpen">
        <title>Tetrachloroethene respiration in Sulfurospirillum species is regulated by a two-component system as unraveled by comparative genomics, transcriptomics, and regulator binding studies.</title>
        <authorList>
            <person name="Esken J."/>
            <person name="Goris T."/>
            <person name="Gadkari J."/>
            <person name="Bischler T."/>
            <person name="Forstner K.U."/>
            <person name="Sharma C.M."/>
            <person name="Diekert G."/>
            <person name="Schubert T."/>
        </authorList>
    </citation>
    <scope>NUCLEOTIDE SEQUENCE</scope>
    <source>
        <strain evidence="5">JPD-1</strain>
    </source>
</reference>
<proteinExistence type="inferred from homology"/>
<name>A0A1Y0HR71_9BACT</name>
<evidence type="ECO:0000256" key="2">
    <source>
        <dbReference type="ARBA" id="ARBA00023150"/>
    </source>
</evidence>
<dbReference type="HAMAP" id="MF_00187">
    <property type="entry name" value="FdhD"/>
    <property type="match status" value="1"/>
</dbReference>
<evidence type="ECO:0000313" key="6">
    <source>
        <dbReference type="Proteomes" id="UP000196005"/>
    </source>
</evidence>
<dbReference type="RefSeq" id="WP_087439486.1">
    <property type="nucleotide sequence ID" value="NZ_CP021416.1"/>
</dbReference>
<organism evidence="4 6">
    <name type="scientific">Sulfurospirillum diekertiae</name>
    <dbReference type="NCBI Taxonomy" id="1854492"/>
    <lineage>
        <taxon>Bacteria</taxon>
        <taxon>Pseudomonadati</taxon>
        <taxon>Campylobacterota</taxon>
        <taxon>Epsilonproteobacteria</taxon>
        <taxon>Campylobacterales</taxon>
        <taxon>Sulfurospirillaceae</taxon>
        <taxon>Sulfurospirillum</taxon>
    </lineage>
</organism>
<evidence type="ECO:0000313" key="5">
    <source>
        <dbReference type="EMBL" id="ATB70649.1"/>
    </source>
</evidence>
<dbReference type="EMBL" id="CP021416">
    <property type="protein sequence ID" value="ARU49795.1"/>
    <property type="molecule type" value="Genomic_DNA"/>
</dbReference>
<sequence length="262" mass="28937">MEPVYSTKITKIKGKEKFERDDILVREIKLEIYVNGEKVGAVMATPVDQEALAIGYLMSENIIEKFSDVTSLKLLNDGMQVHIEAKVNVANIKKLNAEGVVISGCGRSMTANIDPEAIEAKVIKSDFTLRADLLCKEMGQFYTECPLYEQTGCVHTAKLFTDAHTYFIGEDIAQHNTIDKVVGKAQIAGVDVRNAFLMVSGRLSSEMVAKAVMHQIPILASRTASTCLGLMIAEKFGLTLIGFVRGDTMNVYRNPQRIIVEE</sequence>
<dbReference type="OrthoDB" id="3197277at2"/>
<comment type="function">
    <text evidence="3">Required for formate dehydrogenase (FDH) activity. Acts as a sulfur carrier protein that transfers sulfur from IscS to the molybdenum cofactor prior to its insertion into FDH.</text>
</comment>
<evidence type="ECO:0000313" key="7">
    <source>
        <dbReference type="Proteomes" id="UP000217349"/>
    </source>
</evidence>
<protein>
    <recommendedName>
        <fullName evidence="3">Sulfur carrier protein FdhD</fullName>
    </recommendedName>
</protein>
<dbReference type="GO" id="GO:0016783">
    <property type="term" value="F:sulfurtransferase activity"/>
    <property type="evidence" value="ECO:0007669"/>
    <property type="project" value="InterPro"/>
</dbReference>
<dbReference type="InterPro" id="IPR016193">
    <property type="entry name" value="Cytidine_deaminase-like"/>
</dbReference>
<dbReference type="Gene3D" id="3.40.140.10">
    <property type="entry name" value="Cytidine Deaminase, domain 2"/>
    <property type="match status" value="1"/>
</dbReference>
<evidence type="ECO:0000256" key="1">
    <source>
        <dbReference type="ARBA" id="ARBA00022490"/>
    </source>
</evidence>
<dbReference type="KEGG" id="suls:Sdiek1_2647"/>
<dbReference type="Proteomes" id="UP000217349">
    <property type="component" value="Chromosome"/>
</dbReference>
<dbReference type="GO" id="GO:0005737">
    <property type="term" value="C:cytoplasm"/>
    <property type="evidence" value="ECO:0007669"/>
    <property type="project" value="UniProtKB-SubCell"/>
</dbReference>